<feature type="signal peptide" evidence="2">
    <location>
        <begin position="1"/>
        <end position="26"/>
    </location>
</feature>
<evidence type="ECO:0000313" key="3">
    <source>
        <dbReference type="EMBL" id="MFN6546334.1"/>
    </source>
</evidence>
<reference evidence="3 4" key="1">
    <citation type="submission" date="2024-12" db="EMBL/GenBank/DDBJ databases">
        <title>The coexistence of Mycolicibacterium septicum and Mycolicibacterium nivoides in clinical samples.</title>
        <authorList>
            <person name="Wang C."/>
            <person name="Feng Y."/>
            <person name="Zong Z."/>
        </authorList>
    </citation>
    <scope>NUCLEOTIDE SEQUENCE [LARGE SCALE GENOMIC DNA]</scope>
    <source>
        <strain evidence="3 4">120309</strain>
    </source>
</reference>
<keyword evidence="4" id="KW-1185">Reference proteome</keyword>
<dbReference type="PANTHER" id="PTHR30006">
    <property type="entry name" value="THIAMINE-BINDING PERIPLASMIC PROTEIN-RELATED"/>
    <property type="match status" value="1"/>
</dbReference>
<sequence>MIASRIATVSALAASALVVVGLAACAPPEKGAAGGNTDTGVKVAEAKSAADFGGMDKLVEAAKAEGELNVIALPPDWANYGEIIKAFSDKYGIKVNSAQPDGSSQEEINAANQQKGKSTAPDVFDLGQSVALANTSMFAPYKVATFDDIPEKLKDPDGSWVNDYGGFMSIGFDSTKVPPITSVEDLLKPEYHGKVALNGDPTQAGAAFAGVLMAAVAQGGSADDIAPGVEFFAKLNEAGNFLPLDPTPATIASGQTPVVIDWNYLNGTESQKVPGWQVIVPHEALVAGYYYQAINKDAPHPAAARLWQEFLFSDKGQNLYAQGGVRPVRADKMILAGTADRAAFGQLPPIDGPVTVASQAQTDTANKYLAENWAKAIG</sequence>
<evidence type="ECO:0000313" key="4">
    <source>
        <dbReference type="Proteomes" id="UP001635816"/>
    </source>
</evidence>
<dbReference type="EMBL" id="JBKBDD010000010">
    <property type="protein sequence ID" value="MFN6546334.1"/>
    <property type="molecule type" value="Genomic_DNA"/>
</dbReference>
<dbReference type="Gene3D" id="3.40.190.10">
    <property type="entry name" value="Periplasmic binding protein-like II"/>
    <property type="match status" value="2"/>
</dbReference>
<dbReference type="PROSITE" id="PS51257">
    <property type="entry name" value="PROKAR_LIPOPROTEIN"/>
    <property type="match status" value="1"/>
</dbReference>
<protein>
    <submittedName>
        <fullName evidence="3">ABC transporter substrate-binding protein</fullName>
    </submittedName>
</protein>
<dbReference type="PANTHER" id="PTHR30006:SF2">
    <property type="entry name" value="ABC TRANSPORTER SUBSTRATE-BINDING PROTEIN"/>
    <property type="match status" value="1"/>
</dbReference>
<dbReference type="Pfam" id="PF13343">
    <property type="entry name" value="SBP_bac_6"/>
    <property type="match status" value="1"/>
</dbReference>
<dbReference type="SUPFAM" id="SSF53850">
    <property type="entry name" value="Periplasmic binding protein-like II"/>
    <property type="match status" value="1"/>
</dbReference>
<evidence type="ECO:0000256" key="1">
    <source>
        <dbReference type="ARBA" id="ARBA00022729"/>
    </source>
</evidence>
<proteinExistence type="predicted"/>
<name>A0ABW9LFD6_9MYCO</name>
<evidence type="ECO:0000256" key="2">
    <source>
        <dbReference type="SAM" id="SignalP"/>
    </source>
</evidence>
<organism evidence="3 4">
    <name type="scientific">Mycolicibacterium nivoides</name>
    <dbReference type="NCBI Taxonomy" id="2487344"/>
    <lineage>
        <taxon>Bacteria</taxon>
        <taxon>Bacillati</taxon>
        <taxon>Actinomycetota</taxon>
        <taxon>Actinomycetes</taxon>
        <taxon>Mycobacteriales</taxon>
        <taxon>Mycobacteriaceae</taxon>
        <taxon>Mycolicibacterium</taxon>
    </lineage>
</organism>
<comment type="caution">
    <text evidence="3">The sequence shown here is derived from an EMBL/GenBank/DDBJ whole genome shotgun (WGS) entry which is preliminary data.</text>
</comment>
<keyword evidence="1 2" id="KW-0732">Signal</keyword>
<dbReference type="Proteomes" id="UP001635816">
    <property type="component" value="Unassembled WGS sequence"/>
</dbReference>
<feature type="chain" id="PRO_5045735087" evidence="2">
    <location>
        <begin position="27"/>
        <end position="378"/>
    </location>
</feature>
<gene>
    <name evidence="3" type="ORF">ACK4CT_24370</name>
</gene>
<accession>A0ABW9LFD6</accession>
<dbReference type="RefSeq" id="WP_409544556.1">
    <property type="nucleotide sequence ID" value="NZ_JBKBDD010000010.1"/>
</dbReference>